<proteinExistence type="predicted"/>
<dbReference type="SUPFAM" id="SSF46689">
    <property type="entry name" value="Homeodomain-like"/>
    <property type="match status" value="1"/>
</dbReference>
<sequence length="61" mass="7213">MPSSHYSDDFKEKIVKEIQETGNMTLVVKRREIAPTTIQQWLSNFNKYSVISKEKKQKIQI</sequence>
<name>A0A3Q9HR76_9FIRM</name>
<accession>A0A3Q9HR76</accession>
<gene>
    <name evidence="1" type="ORF">BBF96_09735</name>
</gene>
<dbReference type="AlphaFoldDB" id="A0A3Q9HR76"/>
<dbReference type="RefSeq" id="WP_127016985.1">
    <property type="nucleotide sequence ID" value="NZ_CP016379.1"/>
</dbReference>
<dbReference type="EMBL" id="CP016379">
    <property type="protein sequence ID" value="AZR73643.1"/>
    <property type="molecule type" value="Genomic_DNA"/>
</dbReference>
<protein>
    <recommendedName>
        <fullName evidence="3">Transposase</fullName>
    </recommendedName>
</protein>
<organism evidence="1 2">
    <name type="scientific">Anoxybacter fermentans</name>
    <dbReference type="NCBI Taxonomy" id="1323375"/>
    <lineage>
        <taxon>Bacteria</taxon>
        <taxon>Bacillati</taxon>
        <taxon>Bacillota</taxon>
        <taxon>Clostridia</taxon>
        <taxon>Halanaerobiales</taxon>
        <taxon>Anoxybacter</taxon>
    </lineage>
</organism>
<dbReference type="Proteomes" id="UP000267250">
    <property type="component" value="Chromosome"/>
</dbReference>
<dbReference type="KEGG" id="aft:BBF96_09735"/>
<dbReference type="OrthoDB" id="1707197at2"/>
<evidence type="ECO:0000313" key="1">
    <source>
        <dbReference type="EMBL" id="AZR73643.1"/>
    </source>
</evidence>
<keyword evidence="2" id="KW-1185">Reference proteome</keyword>
<evidence type="ECO:0008006" key="3">
    <source>
        <dbReference type="Google" id="ProtNLM"/>
    </source>
</evidence>
<evidence type="ECO:0000313" key="2">
    <source>
        <dbReference type="Proteomes" id="UP000267250"/>
    </source>
</evidence>
<reference evidence="1 2" key="1">
    <citation type="submission" date="2016-07" db="EMBL/GenBank/DDBJ databases">
        <title>Genome and transcriptome analysis of iron-reducing fermentative bacteria Anoxybacter fermentans.</title>
        <authorList>
            <person name="Zeng X."/>
            <person name="Shao Z."/>
        </authorList>
    </citation>
    <scope>NUCLEOTIDE SEQUENCE [LARGE SCALE GENOMIC DNA]</scope>
    <source>
        <strain evidence="1 2">DY22613</strain>
    </source>
</reference>
<dbReference type="InterPro" id="IPR009057">
    <property type="entry name" value="Homeodomain-like_sf"/>
</dbReference>